<dbReference type="Gene3D" id="3.30.160.60">
    <property type="entry name" value="Classic Zinc Finger"/>
    <property type="match status" value="1"/>
</dbReference>
<dbReference type="GO" id="GO:0008270">
    <property type="term" value="F:zinc ion binding"/>
    <property type="evidence" value="ECO:0007669"/>
    <property type="project" value="UniProtKB-KW"/>
</dbReference>
<feature type="compositionally biased region" description="Polar residues" evidence="2">
    <location>
        <begin position="327"/>
        <end position="336"/>
    </location>
</feature>
<feature type="domain" description="C2H2-type" evidence="3">
    <location>
        <begin position="389"/>
        <end position="419"/>
    </location>
</feature>
<keyword evidence="1" id="KW-0479">Metal-binding</keyword>
<dbReference type="AlphaFoldDB" id="A0AA39CP81"/>
<dbReference type="Proteomes" id="UP001172673">
    <property type="component" value="Unassembled WGS sequence"/>
</dbReference>
<dbReference type="SUPFAM" id="SSF57667">
    <property type="entry name" value="beta-beta-alpha zinc fingers"/>
    <property type="match status" value="1"/>
</dbReference>
<evidence type="ECO:0000256" key="1">
    <source>
        <dbReference type="PROSITE-ProRule" id="PRU00042"/>
    </source>
</evidence>
<comment type="caution">
    <text evidence="4">The sequence shown here is derived from an EMBL/GenBank/DDBJ whole genome shotgun (WGS) entry which is preliminary data.</text>
</comment>
<feature type="compositionally biased region" description="Low complexity" evidence="2">
    <location>
        <begin position="105"/>
        <end position="116"/>
    </location>
</feature>
<protein>
    <recommendedName>
        <fullName evidence="3">C2H2-type domain-containing protein</fullName>
    </recommendedName>
</protein>
<evidence type="ECO:0000259" key="3">
    <source>
        <dbReference type="PROSITE" id="PS50157"/>
    </source>
</evidence>
<dbReference type="EMBL" id="JAPDRK010000001">
    <property type="protein sequence ID" value="KAJ9616764.1"/>
    <property type="molecule type" value="Genomic_DNA"/>
</dbReference>
<proteinExistence type="predicted"/>
<evidence type="ECO:0000313" key="5">
    <source>
        <dbReference type="Proteomes" id="UP001172673"/>
    </source>
</evidence>
<feature type="region of interest" description="Disordered" evidence="2">
    <location>
        <begin position="87"/>
        <end position="121"/>
    </location>
</feature>
<keyword evidence="1" id="KW-0863">Zinc-finger</keyword>
<accession>A0AA39CP81</accession>
<name>A0AA39CP81_9EURO</name>
<dbReference type="InterPro" id="IPR013087">
    <property type="entry name" value="Znf_C2H2_type"/>
</dbReference>
<reference evidence="4" key="1">
    <citation type="submission" date="2022-10" db="EMBL/GenBank/DDBJ databases">
        <title>Culturing micro-colonial fungi from biological soil crusts in the Mojave desert and describing Neophaeococcomyces mojavensis, and introducing the new genera and species Taxawa tesnikishii.</title>
        <authorList>
            <person name="Kurbessoian T."/>
            <person name="Stajich J.E."/>
        </authorList>
    </citation>
    <scope>NUCLEOTIDE SEQUENCE</scope>
    <source>
        <strain evidence="4">TK_41</strain>
    </source>
</reference>
<keyword evidence="1" id="KW-0862">Zinc</keyword>
<dbReference type="PROSITE" id="PS50157">
    <property type="entry name" value="ZINC_FINGER_C2H2_2"/>
    <property type="match status" value="1"/>
</dbReference>
<gene>
    <name evidence="4" type="ORF">H2200_000483</name>
</gene>
<sequence length="453" mass="50455">MSSSFKLQHSASKNKLSTSTDWQIGLTPSSVYQPYNKLEDNTFDILTQLDTDFDRDSSFEYVGDCSSLSSSYFSSFDGSVTAAHEQRRPSLASSIHSSSHDNQWTPSATSTSPQTPILVEPDTHLPYRPYVKPTAYLTSSHVIFHDLQNEEQNPQGNLWSGPDDSSLPLLSAGHDMTMAETAHPLYQLDINGLSHANSNPALTPSIFENSGLCTLTTLGDEMLEWKPAAVRPVAETIEPSVAFQATVPASPAYKIEPSTPLHGHISPSIMFSSSPASIISPRVVPSQYDLDDLAYNSLHRSLSEVKKQRAGNDRLHRRAYERKRPAGSSSKLKASPSKTGLNCALVIEQNEFACTYPDCLDKKGLPKRFKRQEHKKRHEKTVHEKDEMHKCWVAECGRGFSRTDNLKSHLRNTHSKRPGVRGNRYVATLDKNSEFYDPEWVGELDKNGYPLSS</sequence>
<feature type="compositionally biased region" description="Basic and acidic residues" evidence="2">
    <location>
        <begin position="305"/>
        <end position="314"/>
    </location>
</feature>
<organism evidence="4 5">
    <name type="scientific">Cladophialophora chaetospira</name>
    <dbReference type="NCBI Taxonomy" id="386627"/>
    <lineage>
        <taxon>Eukaryota</taxon>
        <taxon>Fungi</taxon>
        <taxon>Dikarya</taxon>
        <taxon>Ascomycota</taxon>
        <taxon>Pezizomycotina</taxon>
        <taxon>Eurotiomycetes</taxon>
        <taxon>Chaetothyriomycetidae</taxon>
        <taxon>Chaetothyriales</taxon>
        <taxon>Herpotrichiellaceae</taxon>
        <taxon>Cladophialophora</taxon>
    </lineage>
</organism>
<dbReference type="InterPro" id="IPR036236">
    <property type="entry name" value="Znf_C2H2_sf"/>
</dbReference>
<dbReference type="SMART" id="SM00355">
    <property type="entry name" value="ZnF_C2H2"/>
    <property type="match status" value="2"/>
</dbReference>
<evidence type="ECO:0000313" key="4">
    <source>
        <dbReference type="EMBL" id="KAJ9616764.1"/>
    </source>
</evidence>
<feature type="region of interest" description="Disordered" evidence="2">
    <location>
        <begin position="305"/>
        <end position="336"/>
    </location>
</feature>
<evidence type="ECO:0000256" key="2">
    <source>
        <dbReference type="SAM" id="MobiDB-lite"/>
    </source>
</evidence>
<dbReference type="PROSITE" id="PS00028">
    <property type="entry name" value="ZINC_FINGER_C2H2_1"/>
    <property type="match status" value="1"/>
</dbReference>
<keyword evidence="5" id="KW-1185">Reference proteome</keyword>